<evidence type="ECO:0000313" key="8">
    <source>
        <dbReference type="RefSeq" id="XP_013379207.1"/>
    </source>
</evidence>
<feature type="transmembrane region" description="Helical" evidence="6">
    <location>
        <begin position="132"/>
        <end position="157"/>
    </location>
</feature>
<evidence type="ECO:0000256" key="6">
    <source>
        <dbReference type="SAM" id="Phobius"/>
    </source>
</evidence>
<dbReference type="InterPro" id="IPR036259">
    <property type="entry name" value="MFS_trans_sf"/>
</dbReference>
<feature type="transmembrane region" description="Helical" evidence="6">
    <location>
        <begin position="54"/>
        <end position="74"/>
    </location>
</feature>
<keyword evidence="3 6" id="KW-0812">Transmembrane</keyword>
<feature type="transmembrane region" description="Helical" evidence="6">
    <location>
        <begin position="371"/>
        <end position="390"/>
    </location>
</feature>
<dbReference type="AlphaFoldDB" id="A0A1S3GZV4"/>
<dbReference type="Gene3D" id="1.20.1250.20">
    <property type="entry name" value="MFS general substrate transporter like domains"/>
    <property type="match status" value="1"/>
</dbReference>
<feature type="transmembrane region" description="Helical" evidence="6">
    <location>
        <begin position="396"/>
        <end position="425"/>
    </location>
</feature>
<feature type="transmembrane region" description="Helical" evidence="6">
    <location>
        <begin position="337"/>
        <end position="359"/>
    </location>
</feature>
<dbReference type="OrthoDB" id="78663at2759"/>
<feature type="transmembrane region" description="Helical" evidence="6">
    <location>
        <begin position="437"/>
        <end position="455"/>
    </location>
</feature>
<dbReference type="Proteomes" id="UP000085678">
    <property type="component" value="Unplaced"/>
</dbReference>
<dbReference type="GeneID" id="106150770"/>
<evidence type="ECO:0000313" key="7">
    <source>
        <dbReference type="Proteomes" id="UP000085678"/>
    </source>
</evidence>
<dbReference type="GO" id="GO:0016020">
    <property type="term" value="C:membrane"/>
    <property type="evidence" value="ECO:0007669"/>
    <property type="project" value="UniProtKB-SubCell"/>
</dbReference>
<organism evidence="7 8">
    <name type="scientific">Lingula anatina</name>
    <name type="common">Brachiopod</name>
    <name type="synonym">Lingula unguis</name>
    <dbReference type="NCBI Taxonomy" id="7574"/>
    <lineage>
        <taxon>Eukaryota</taxon>
        <taxon>Metazoa</taxon>
        <taxon>Spiralia</taxon>
        <taxon>Lophotrochozoa</taxon>
        <taxon>Brachiopoda</taxon>
        <taxon>Linguliformea</taxon>
        <taxon>Lingulata</taxon>
        <taxon>Lingulida</taxon>
        <taxon>Linguloidea</taxon>
        <taxon>Lingulidae</taxon>
        <taxon>Lingula</taxon>
    </lineage>
</organism>
<dbReference type="KEGG" id="lak:106150770"/>
<dbReference type="Pfam" id="PF05978">
    <property type="entry name" value="UNC-93"/>
    <property type="match status" value="1"/>
</dbReference>
<keyword evidence="5 6" id="KW-0472">Membrane</keyword>
<reference evidence="8" key="1">
    <citation type="submission" date="2025-08" db="UniProtKB">
        <authorList>
            <consortium name="RefSeq"/>
        </authorList>
    </citation>
    <scope>IDENTIFICATION</scope>
    <source>
        <tissue evidence="8">Gonads</tissue>
    </source>
</reference>
<keyword evidence="4 6" id="KW-1133">Transmembrane helix</keyword>
<comment type="similarity">
    <text evidence="2">Belongs to the unc-93 family.</text>
</comment>
<gene>
    <name evidence="8" type="primary">LOC106150770</name>
</gene>
<feature type="transmembrane region" description="Helical" evidence="6">
    <location>
        <begin position="251"/>
        <end position="273"/>
    </location>
</feature>
<comment type="subcellular location">
    <subcellularLocation>
        <location evidence="1">Membrane</location>
        <topology evidence="1">Multi-pass membrane protein</topology>
    </subcellularLocation>
</comment>
<dbReference type="SUPFAM" id="SSF103473">
    <property type="entry name" value="MFS general substrate transporter"/>
    <property type="match status" value="1"/>
</dbReference>
<evidence type="ECO:0000256" key="4">
    <source>
        <dbReference type="ARBA" id="ARBA00022989"/>
    </source>
</evidence>
<dbReference type="InterPro" id="IPR010291">
    <property type="entry name" value="Ion_channel_UNC-93"/>
</dbReference>
<feature type="transmembrane region" description="Helical" evidence="6">
    <location>
        <begin position="461"/>
        <end position="478"/>
    </location>
</feature>
<dbReference type="InParanoid" id="A0A1S3GZV4"/>
<accession>A0A1S3GZV4</accession>
<evidence type="ECO:0000256" key="2">
    <source>
        <dbReference type="ARBA" id="ARBA00009172"/>
    </source>
</evidence>
<dbReference type="PANTHER" id="PTHR19444:SF13">
    <property type="entry name" value="PROTEIN UNC-93 HOMOLOG A"/>
    <property type="match status" value="1"/>
</dbReference>
<dbReference type="FunCoup" id="A0A1S3GZV4">
    <property type="interactions" value="57"/>
</dbReference>
<dbReference type="InterPro" id="IPR051951">
    <property type="entry name" value="UNC-93_regulatory"/>
</dbReference>
<feature type="transmembrane region" description="Helical" evidence="6">
    <location>
        <begin position="86"/>
        <end position="112"/>
    </location>
</feature>
<feature type="transmembrane region" description="Helical" evidence="6">
    <location>
        <begin position="308"/>
        <end position="325"/>
    </location>
</feature>
<protein>
    <submittedName>
        <fullName evidence="8">Protein unc-93 homolog A-like</fullName>
    </submittedName>
</protein>
<evidence type="ECO:0000256" key="5">
    <source>
        <dbReference type="ARBA" id="ARBA00023136"/>
    </source>
</evidence>
<evidence type="ECO:0000256" key="3">
    <source>
        <dbReference type="ARBA" id="ARBA00022692"/>
    </source>
</evidence>
<evidence type="ECO:0000256" key="1">
    <source>
        <dbReference type="ARBA" id="ARBA00004141"/>
    </source>
</evidence>
<dbReference type="RefSeq" id="XP_013379207.1">
    <property type="nucleotide sequence ID" value="XM_013523753.1"/>
</dbReference>
<keyword evidence="7" id="KW-1185">Reference proteome</keyword>
<name>A0A1S3GZV4_LINAN</name>
<sequence length="509" mass="56250">MATDDKVPKTSGLQVPTNLDTATTKMLASGNVADDSRVPEVEYNFSKGRHLKNVLVSSLAFTLVFTAFSGLESLQSSINKDQGLGVYGLVFIYSTMIISCLFLAPPVISLLGCKWTITAAMATYTTYTLANFYAVWGTMAPASVILGLGGTLLWSANSMYITETATQYAQITGKNKDVLLPGFFGIFFGIVHTCRVWGNLISSLVLSQRPQNETEISDEVFSRCGATYCTGDENLGNVTNSGLDKPSEEKLQILCGTYLACGLMAVGAVAIFLDDIHRHKSAKSQPKKRFSSALFVATFKHMRKPKQLLLIPITVYCSMQMGFFSSDFTKAFVSCTYGIWNVGYVMMTYGVTSSLNSIVIGRLAKRVRRPFFFTIAMLLHYGLLFTFLFWQPTPDGLLILYVLAGLWGAADAVWTTEINVLYGVLFHDSQEAAFSCYRLWHAFGFILAYVFSVQLCVFMKLYILMGTLALSMLGYLTVELMQRKCQENTLETRKTVEAAIDMLGSNLTL</sequence>
<dbReference type="PANTHER" id="PTHR19444">
    <property type="entry name" value="UNC-93 RELATED"/>
    <property type="match status" value="1"/>
</dbReference>
<proteinExistence type="inferred from homology"/>